<protein>
    <submittedName>
        <fullName evidence="1">ATP-NAD/AcoX kinase</fullName>
    </submittedName>
</protein>
<dbReference type="InterPro" id="IPR039065">
    <property type="entry name" value="AcoX-like"/>
</dbReference>
<name>A0A343TN39_9EURY</name>
<dbReference type="PANTHER" id="PTHR40697">
    <property type="entry name" value="ACETOIN CATABOLISM PROTEIN X"/>
    <property type="match status" value="1"/>
</dbReference>
<dbReference type="SUPFAM" id="SSF111331">
    <property type="entry name" value="NAD kinase/diacylglycerol kinase-like"/>
    <property type="match status" value="1"/>
</dbReference>
<dbReference type="GO" id="GO:0003951">
    <property type="term" value="F:NAD+ kinase activity"/>
    <property type="evidence" value="ECO:0007669"/>
    <property type="project" value="InterPro"/>
</dbReference>
<dbReference type="OrthoDB" id="45424at2157"/>
<accession>A0A343TN39</accession>
<dbReference type="InterPro" id="IPR016064">
    <property type="entry name" value="NAD/diacylglycerol_kinase_sf"/>
</dbReference>
<proteinExistence type="predicted"/>
<dbReference type="GO" id="GO:0006741">
    <property type="term" value="P:NADP+ biosynthetic process"/>
    <property type="evidence" value="ECO:0007669"/>
    <property type="project" value="InterPro"/>
</dbReference>
<keyword evidence="1" id="KW-0808">Transferase</keyword>
<dbReference type="GeneID" id="37879258"/>
<sequence length="351" mass="36434">MNGEPTTRQPTTGEPATVGLVVNPAAGRDIRRLVGGAAVSDNYAKRRTAECALAGLASLEEPIEARVMPTVSSIADRIVDNVEGLPVRTLDTLATGHREDTHRAAERLAEIADAAIVLGGDGTTADVGFRIGEVPVAAISTGTNNVVPDSVDGTVAGIAAGLVATGRVNPDTVTYRHCWIEASVRGDTDRTRRGLATAGVLEEPFVGTRAILDATAYRVGVVSRASPGEIGLSGIAGALGDHGPDDPGGIGLRFADDTVATAEGRTDRVVRGIVAPGVVERIRIQERCRLEPGETLSTTIEEGVLAVDGERDLELTDATVDLAARADGPRLIRMAETLEAAARVGEFVTDL</sequence>
<reference evidence="2" key="1">
    <citation type="submission" date="2017-11" db="EMBL/GenBank/DDBJ databases">
        <title>Phenotypic and genomic properties of facultatively anaerobic sulfur-reducing natronoarchaea from hypersaline soda lakes.</title>
        <authorList>
            <person name="Sorokin D.Y."/>
            <person name="Kublanov I.V."/>
            <person name="Roman P."/>
            <person name="Sinninghe Damste J.S."/>
            <person name="Golyshin P.N."/>
            <person name="Rojo D."/>
            <person name="Ciordia S."/>
            <person name="Mena M.D.C."/>
            <person name="Ferrer M."/>
            <person name="Messina E."/>
            <person name="Smedile F."/>
            <person name="La Spada G."/>
            <person name="La Cono V."/>
            <person name="Yakimov M.M."/>
        </authorList>
    </citation>
    <scope>NUCLEOTIDE SEQUENCE [LARGE SCALE GENOMIC DNA]</scope>
    <source>
        <strain evidence="2">AArc-Sl</strain>
    </source>
</reference>
<organism evidence="1 2">
    <name type="scientific">Halalkaliarchaeum desulfuricum</name>
    <dbReference type="NCBI Taxonomy" id="2055893"/>
    <lineage>
        <taxon>Archaea</taxon>
        <taxon>Methanobacteriati</taxon>
        <taxon>Methanobacteriota</taxon>
        <taxon>Stenosarchaea group</taxon>
        <taxon>Halobacteria</taxon>
        <taxon>Halobacteriales</taxon>
        <taxon>Haloferacaceae</taxon>
        <taxon>Halalkaliarchaeum</taxon>
    </lineage>
</organism>
<dbReference type="AlphaFoldDB" id="A0A343TN39"/>
<dbReference type="EMBL" id="CP025066">
    <property type="protein sequence ID" value="AUX10511.1"/>
    <property type="molecule type" value="Genomic_DNA"/>
</dbReference>
<evidence type="ECO:0000313" key="1">
    <source>
        <dbReference type="EMBL" id="AUX10511.1"/>
    </source>
</evidence>
<keyword evidence="1" id="KW-0418">Kinase</keyword>
<gene>
    <name evidence="1" type="ORF">AArcSl_2900</name>
</gene>
<dbReference type="PANTHER" id="PTHR40697:SF2">
    <property type="entry name" value="ATP-NAD KINASE-RELATED"/>
    <property type="match status" value="1"/>
</dbReference>
<dbReference type="Proteomes" id="UP000263012">
    <property type="component" value="Chromosome"/>
</dbReference>
<dbReference type="InterPro" id="IPR002504">
    <property type="entry name" value="NADK"/>
</dbReference>
<dbReference type="Pfam" id="PF01513">
    <property type="entry name" value="NAD_kinase"/>
    <property type="match status" value="1"/>
</dbReference>
<dbReference type="KEGG" id="hdf:AArcSl_2900"/>
<keyword evidence="2" id="KW-1185">Reference proteome</keyword>
<dbReference type="RefSeq" id="WP_119820889.1">
    <property type="nucleotide sequence ID" value="NZ_CP025066.1"/>
</dbReference>
<evidence type="ECO:0000313" key="2">
    <source>
        <dbReference type="Proteomes" id="UP000263012"/>
    </source>
</evidence>